<evidence type="ECO:0000256" key="8">
    <source>
        <dbReference type="SAM" id="Phobius"/>
    </source>
</evidence>
<evidence type="ECO:0000256" key="5">
    <source>
        <dbReference type="ARBA" id="ARBA00022692"/>
    </source>
</evidence>
<keyword evidence="10" id="KW-1185">Reference proteome</keyword>
<dbReference type="EMBL" id="CP034726">
    <property type="protein sequence ID" value="QBP18563.1"/>
    <property type="molecule type" value="Genomic_DNA"/>
</dbReference>
<sequence length="120" mass="13378">MYHNSRGIVFMNILIGLIPALFWGLMPIVVTKFGGKPVSQLMGTVYGCLIVGLISYAIIRPDISIMTFIWCFIAGAGWSIYSVLCFSEGWGLDHVSDVYRNATNWDHDRGCLIFRLLANG</sequence>
<feature type="transmembrane region" description="Helical" evidence="8">
    <location>
        <begin position="38"/>
        <end position="58"/>
    </location>
</feature>
<keyword evidence="3" id="KW-0813">Transport</keyword>
<evidence type="ECO:0000313" key="10">
    <source>
        <dbReference type="Proteomes" id="UP000294321"/>
    </source>
</evidence>
<comment type="similarity">
    <text evidence="2">Belongs to the GRP transporter (TC 2.A.7.5) family.</text>
</comment>
<protein>
    <submittedName>
        <fullName evidence="9">Uncharacterized protein</fullName>
    </submittedName>
</protein>
<feature type="transmembrane region" description="Helical" evidence="8">
    <location>
        <begin position="7"/>
        <end position="26"/>
    </location>
</feature>
<dbReference type="Pfam" id="PF06800">
    <property type="entry name" value="Sugar_transport"/>
    <property type="match status" value="1"/>
</dbReference>
<evidence type="ECO:0000256" key="6">
    <source>
        <dbReference type="ARBA" id="ARBA00022989"/>
    </source>
</evidence>
<keyword evidence="7 8" id="KW-0472">Membrane</keyword>
<proteinExistence type="inferred from homology"/>
<evidence type="ECO:0000256" key="4">
    <source>
        <dbReference type="ARBA" id="ARBA00022597"/>
    </source>
</evidence>
<evidence type="ECO:0000256" key="1">
    <source>
        <dbReference type="ARBA" id="ARBA00004651"/>
    </source>
</evidence>
<evidence type="ECO:0000256" key="3">
    <source>
        <dbReference type="ARBA" id="ARBA00022448"/>
    </source>
</evidence>
<keyword evidence="6 8" id="KW-1133">Transmembrane helix</keyword>
<keyword evidence="5 8" id="KW-0812">Transmembrane</keyword>
<dbReference type="GO" id="GO:0015144">
    <property type="term" value="F:carbohydrate transmembrane transporter activity"/>
    <property type="evidence" value="ECO:0007669"/>
    <property type="project" value="InterPro"/>
</dbReference>
<dbReference type="InterPro" id="IPR010651">
    <property type="entry name" value="Sugar_transport"/>
</dbReference>
<evidence type="ECO:0000313" key="9">
    <source>
        <dbReference type="EMBL" id="QBP18563.1"/>
    </source>
</evidence>
<feature type="transmembrane region" description="Helical" evidence="8">
    <location>
        <begin position="65"/>
        <end position="84"/>
    </location>
</feature>
<dbReference type="KEGG" id="lji:ELX58_05340"/>
<organism evidence="9 10">
    <name type="scientific">Acetilactobacillus jinshanensis</name>
    <dbReference type="NCBI Taxonomy" id="1720083"/>
    <lineage>
        <taxon>Bacteria</taxon>
        <taxon>Bacillati</taxon>
        <taxon>Bacillota</taxon>
        <taxon>Bacilli</taxon>
        <taxon>Lactobacillales</taxon>
        <taxon>Lactobacillaceae</taxon>
        <taxon>Acetilactobacillus</taxon>
    </lineage>
</organism>
<dbReference type="GO" id="GO:0005886">
    <property type="term" value="C:plasma membrane"/>
    <property type="evidence" value="ECO:0007669"/>
    <property type="project" value="UniProtKB-SubCell"/>
</dbReference>
<reference evidence="10" key="1">
    <citation type="submission" date="2018-12" db="EMBL/GenBank/DDBJ databases">
        <title>A new species of lactobacillus.</title>
        <authorList>
            <person name="Jian Y."/>
            <person name="Xin L."/>
            <person name="Hong Z.J."/>
            <person name="Ming L.Z."/>
            <person name="Hong X.Z."/>
        </authorList>
    </citation>
    <scope>NUCLEOTIDE SEQUENCE [LARGE SCALE GENOMIC DNA]</scope>
    <source>
        <strain evidence="10">HSLZ-75</strain>
    </source>
</reference>
<name>A0A4P6ZLU0_9LACO</name>
<gene>
    <name evidence="9" type="ORF">ELX58_05340</name>
</gene>
<comment type="subcellular location">
    <subcellularLocation>
        <location evidence="1">Cell membrane</location>
        <topology evidence="1">Multi-pass membrane protein</topology>
    </subcellularLocation>
</comment>
<accession>A0A4P6ZLU0</accession>
<evidence type="ECO:0000256" key="2">
    <source>
        <dbReference type="ARBA" id="ARBA00006117"/>
    </source>
</evidence>
<evidence type="ECO:0000256" key="7">
    <source>
        <dbReference type="ARBA" id="ARBA00023136"/>
    </source>
</evidence>
<keyword evidence="4" id="KW-0762">Sugar transport</keyword>
<dbReference type="Proteomes" id="UP000294321">
    <property type="component" value="Chromosome"/>
</dbReference>
<dbReference type="OrthoDB" id="1452595at2"/>
<dbReference type="AlphaFoldDB" id="A0A4P6ZLU0"/>